<evidence type="ECO:0000256" key="3">
    <source>
        <dbReference type="ARBA" id="ARBA00022692"/>
    </source>
</evidence>
<dbReference type="PANTHER" id="PTHR21716">
    <property type="entry name" value="TRANSMEMBRANE PROTEIN"/>
    <property type="match status" value="1"/>
</dbReference>
<keyword evidence="5 7" id="KW-0472">Membrane</keyword>
<dbReference type="RefSeq" id="WP_106158996.1">
    <property type="nucleotide sequence ID" value="NZ_PVTT01000001.1"/>
</dbReference>
<evidence type="ECO:0000256" key="1">
    <source>
        <dbReference type="ARBA" id="ARBA00004141"/>
    </source>
</evidence>
<dbReference type="PANTHER" id="PTHR21716:SF64">
    <property type="entry name" value="AI-2 TRANSPORT PROTEIN TQSA"/>
    <property type="match status" value="1"/>
</dbReference>
<keyword evidence="9" id="KW-1185">Reference proteome</keyword>
<organism evidence="8 9">
    <name type="scientific">Hasllibacter halocynthiae</name>
    <dbReference type="NCBI Taxonomy" id="595589"/>
    <lineage>
        <taxon>Bacteria</taxon>
        <taxon>Pseudomonadati</taxon>
        <taxon>Pseudomonadota</taxon>
        <taxon>Alphaproteobacteria</taxon>
        <taxon>Rhodobacterales</taxon>
        <taxon>Roseobacteraceae</taxon>
        <taxon>Hasllibacter</taxon>
    </lineage>
</organism>
<comment type="caution">
    <text evidence="8">The sequence shown here is derived from an EMBL/GenBank/DDBJ whole genome shotgun (WGS) entry which is preliminary data.</text>
</comment>
<accession>A0A2T0X6B9</accession>
<feature type="transmembrane region" description="Helical" evidence="7">
    <location>
        <begin position="151"/>
        <end position="170"/>
    </location>
</feature>
<evidence type="ECO:0000256" key="6">
    <source>
        <dbReference type="SAM" id="MobiDB-lite"/>
    </source>
</evidence>
<proteinExistence type="inferred from homology"/>
<evidence type="ECO:0000256" key="2">
    <source>
        <dbReference type="ARBA" id="ARBA00009773"/>
    </source>
</evidence>
<dbReference type="GO" id="GO:0016020">
    <property type="term" value="C:membrane"/>
    <property type="evidence" value="ECO:0007669"/>
    <property type="project" value="UniProtKB-SubCell"/>
</dbReference>
<dbReference type="AlphaFoldDB" id="A0A2T0X6B9"/>
<dbReference type="InterPro" id="IPR002549">
    <property type="entry name" value="AI-2E-like"/>
</dbReference>
<feature type="transmembrane region" description="Helical" evidence="7">
    <location>
        <begin position="12"/>
        <end position="43"/>
    </location>
</feature>
<keyword evidence="3 7" id="KW-0812">Transmembrane</keyword>
<dbReference type="OrthoDB" id="5792512at2"/>
<keyword evidence="4 7" id="KW-1133">Transmembrane helix</keyword>
<comment type="similarity">
    <text evidence="2">Belongs to the autoinducer-2 exporter (AI-2E) (TC 2.A.86) family.</text>
</comment>
<sequence length="390" mass="41679">MALAPTQQLKYWGVAALLLLVLLWLLGDVLLPFVLGGTIAYFLDPVADRLEKWGLSRALSVAVITVGAILLFVAVVVPTVLTLEDQVRLLFVQGPEWVERLIDPDGPFLTRFPVVAEYSGRIEDAALRVGTALREQGGAIALGLLTAGQGLLGVVLLLVIVPVVTVYMLLDWDRMIASIDALVPRDHQQTIRRLASEVDETLSGFLRGQGTVMLILGAYYAVALALVGLNFGLIIGAFAGLLTFIPYVGAILGGITAIGMALVQFWGDWVWIAVVAGIFASGQFAEGNFLTPKLVGDSVGLHPVWLLLALSAFGAIFGFVGLLAAVPIAAVLGVIIRFLIELYRESRLYTGEPGPPDAPLLHEHAAEKAMDRVEEADTEDGFAPPPDGAR</sequence>
<feature type="region of interest" description="Disordered" evidence="6">
    <location>
        <begin position="370"/>
        <end position="390"/>
    </location>
</feature>
<feature type="transmembrane region" description="Helical" evidence="7">
    <location>
        <begin position="305"/>
        <end position="338"/>
    </location>
</feature>
<feature type="transmembrane region" description="Helical" evidence="7">
    <location>
        <begin position="244"/>
        <end position="262"/>
    </location>
</feature>
<gene>
    <name evidence="8" type="ORF">BCF33_0092</name>
</gene>
<feature type="transmembrane region" description="Helical" evidence="7">
    <location>
        <begin position="55"/>
        <end position="81"/>
    </location>
</feature>
<protein>
    <submittedName>
        <fullName evidence="8">Putative PurR-regulated permease PerM</fullName>
    </submittedName>
</protein>
<name>A0A2T0X6B9_9RHOB</name>
<feature type="transmembrane region" description="Helical" evidence="7">
    <location>
        <begin position="269"/>
        <end position="285"/>
    </location>
</feature>
<evidence type="ECO:0000256" key="4">
    <source>
        <dbReference type="ARBA" id="ARBA00022989"/>
    </source>
</evidence>
<dbReference type="EMBL" id="PVTT01000001">
    <property type="protein sequence ID" value="PRY94501.1"/>
    <property type="molecule type" value="Genomic_DNA"/>
</dbReference>
<evidence type="ECO:0000313" key="9">
    <source>
        <dbReference type="Proteomes" id="UP000238801"/>
    </source>
</evidence>
<evidence type="ECO:0000256" key="7">
    <source>
        <dbReference type="SAM" id="Phobius"/>
    </source>
</evidence>
<evidence type="ECO:0000256" key="5">
    <source>
        <dbReference type="ARBA" id="ARBA00023136"/>
    </source>
</evidence>
<comment type="subcellular location">
    <subcellularLocation>
        <location evidence="1">Membrane</location>
        <topology evidence="1">Multi-pass membrane protein</topology>
    </subcellularLocation>
</comment>
<dbReference type="GO" id="GO:0055085">
    <property type="term" value="P:transmembrane transport"/>
    <property type="evidence" value="ECO:0007669"/>
    <property type="project" value="TreeGrafter"/>
</dbReference>
<dbReference type="Proteomes" id="UP000238801">
    <property type="component" value="Unassembled WGS sequence"/>
</dbReference>
<reference evidence="8 9" key="1">
    <citation type="submission" date="2018-03" db="EMBL/GenBank/DDBJ databases">
        <title>Genomic Encyclopedia of Archaeal and Bacterial Type Strains, Phase II (KMG-II): from individual species to whole genera.</title>
        <authorList>
            <person name="Goeker M."/>
        </authorList>
    </citation>
    <scope>NUCLEOTIDE SEQUENCE [LARGE SCALE GENOMIC DNA]</scope>
    <source>
        <strain evidence="8 9">DSM 29318</strain>
    </source>
</reference>
<evidence type="ECO:0000313" key="8">
    <source>
        <dbReference type="EMBL" id="PRY94501.1"/>
    </source>
</evidence>
<feature type="transmembrane region" description="Helical" evidence="7">
    <location>
        <begin position="212"/>
        <end position="238"/>
    </location>
</feature>
<dbReference type="Pfam" id="PF01594">
    <property type="entry name" value="AI-2E_transport"/>
    <property type="match status" value="1"/>
</dbReference>